<evidence type="ECO:0000313" key="4">
    <source>
        <dbReference type="Proteomes" id="UP001443914"/>
    </source>
</evidence>
<dbReference type="InterPro" id="IPR036525">
    <property type="entry name" value="Tubulin/FtsZ_GTPase_sf"/>
</dbReference>
<dbReference type="InterPro" id="IPR003409">
    <property type="entry name" value="MORN"/>
</dbReference>
<dbReference type="PANTHER" id="PTHR43215">
    <property type="entry name" value="RADIAL SPOKE HEAD 1 HOMOLOG"/>
    <property type="match status" value="1"/>
</dbReference>
<feature type="region of interest" description="Disordered" evidence="2">
    <location>
        <begin position="541"/>
        <end position="565"/>
    </location>
</feature>
<dbReference type="InterPro" id="IPR003008">
    <property type="entry name" value="Tubulin_FtsZ_GTPase"/>
</dbReference>
<dbReference type="PANTHER" id="PTHR43215:SF15">
    <property type="entry name" value="PROTEIN ACCUMULATION AND REPLICATION OF CHLOROPLASTS 3, CHLOROPLASTIC"/>
    <property type="match status" value="1"/>
</dbReference>
<keyword evidence="4" id="KW-1185">Reference proteome</keyword>
<dbReference type="SUPFAM" id="SSF52490">
    <property type="entry name" value="Tubulin nucleotide-binding domain-like"/>
    <property type="match status" value="1"/>
</dbReference>
<evidence type="ECO:0008006" key="5">
    <source>
        <dbReference type="Google" id="ProtNLM"/>
    </source>
</evidence>
<proteinExistence type="predicted"/>
<dbReference type="Proteomes" id="UP001443914">
    <property type="component" value="Unassembled WGS sequence"/>
</dbReference>
<keyword evidence="1" id="KW-0677">Repeat</keyword>
<dbReference type="PRINTS" id="PR00423">
    <property type="entry name" value="CELLDVISFTSZ"/>
</dbReference>
<accession>A0AAW1H0Z7</accession>
<protein>
    <recommendedName>
        <fullName evidence="5">Protein ACCUMULATION AND REPLICATION OF CHLOROPLASTS 3</fullName>
    </recommendedName>
</protein>
<dbReference type="Gene3D" id="3.40.50.1440">
    <property type="entry name" value="Tubulin/FtsZ, GTPase domain"/>
    <property type="match status" value="1"/>
</dbReference>
<evidence type="ECO:0000256" key="2">
    <source>
        <dbReference type="SAM" id="MobiDB-lite"/>
    </source>
</evidence>
<name>A0AAW1H0Z7_SAPOF</name>
<evidence type="ECO:0000256" key="1">
    <source>
        <dbReference type="ARBA" id="ARBA00022737"/>
    </source>
</evidence>
<dbReference type="GO" id="GO:0010020">
    <property type="term" value="P:chloroplast fission"/>
    <property type="evidence" value="ECO:0007669"/>
    <property type="project" value="TreeGrafter"/>
</dbReference>
<dbReference type="SMART" id="SM00698">
    <property type="entry name" value="MORN"/>
    <property type="match status" value="3"/>
</dbReference>
<dbReference type="EMBL" id="JBDFQZ010000013">
    <property type="protein sequence ID" value="KAK9670045.1"/>
    <property type="molecule type" value="Genomic_DNA"/>
</dbReference>
<dbReference type="SUPFAM" id="SSF82185">
    <property type="entry name" value="Histone H3 K4-specific methyltransferase SET7/9 N-terminal domain"/>
    <property type="match status" value="1"/>
</dbReference>
<dbReference type="Pfam" id="PF02493">
    <property type="entry name" value="MORN"/>
    <property type="match status" value="4"/>
</dbReference>
<dbReference type="Gene3D" id="2.20.110.10">
    <property type="entry name" value="Histone H3 K4-specific methyltransferase SET7/9 N-terminal domain"/>
    <property type="match status" value="1"/>
</dbReference>
<evidence type="ECO:0000313" key="3">
    <source>
        <dbReference type="EMBL" id="KAK9670045.1"/>
    </source>
</evidence>
<dbReference type="GO" id="GO:0005525">
    <property type="term" value="F:GTP binding"/>
    <property type="evidence" value="ECO:0007669"/>
    <property type="project" value="InterPro"/>
</dbReference>
<organism evidence="3 4">
    <name type="scientific">Saponaria officinalis</name>
    <name type="common">Common soapwort</name>
    <name type="synonym">Lychnis saponaria</name>
    <dbReference type="NCBI Taxonomy" id="3572"/>
    <lineage>
        <taxon>Eukaryota</taxon>
        <taxon>Viridiplantae</taxon>
        <taxon>Streptophyta</taxon>
        <taxon>Embryophyta</taxon>
        <taxon>Tracheophyta</taxon>
        <taxon>Spermatophyta</taxon>
        <taxon>Magnoliopsida</taxon>
        <taxon>eudicotyledons</taxon>
        <taxon>Gunneridae</taxon>
        <taxon>Pentapetalae</taxon>
        <taxon>Caryophyllales</taxon>
        <taxon>Caryophyllaceae</taxon>
        <taxon>Caryophylleae</taxon>
        <taxon>Saponaria</taxon>
    </lineage>
</organism>
<dbReference type="AlphaFoldDB" id="A0AAW1H0Z7"/>
<comment type="caution">
    <text evidence="3">The sequence shown here is derived from an EMBL/GenBank/DDBJ whole genome shotgun (WGS) entry which is preliminary data.</text>
</comment>
<sequence>MNMSNYPTFYTHLQNQLLPSLNSLKPFIYFCNSTHQVHHFRYYPKFSTNFKRKPFSILKCSSSNLNDCNNEISITDIWANSNFVEVIGIGSRVDSVLDFCLESSSSNSLRFWNVSKSDSLKGQLRQRFLDKEHGVNILEAPLTSQSELKTVVLVASAGYGDDYVLAAEILRTVRSCNGIVIAVVLKPFSFEGQRRQDEVKMLVDKLQDCVNFCIDIDIDTLLKMDLVTLDEALKTAYRAVSTAISAISILVSDRYQKYNHSPLGSMTQVTVAEVKKVLDSYKEGRVGFGSGHNVEASIVQAVYDCPFLSMGLKDLDGVVLCVLTSSSTIGDNDICNVLRTFREATECTKEVILSIVQNPDMKPNLIASTVLIVGNAEGKSLQKSGLFSRLVDSIPFVFNFLRRQNVELDNPREGSLRENIFPPMLSNFVDKNEVSEMMAPADDAAESSGTYSGNSMVADDNFFDEKEYIDGNTDKVGTMDAASNSFKYIEPNFQGAQASGEKPFINRNVQEWYDEELSVTESVPVADNPRNFQLPVGVKPSDQINGSFDRADSRRPAEKVSDEDATVSASSVPSFEVVSDIWSSASTLLKGKNLDVPKKQGLLSARAASMLETERDSKARWSRVMKIQYRGGIYEGRGEGGLPEGRGRLTFQDGSVYDGMWRHGKRSGLGSLFFSNGDVFHGSWRDDLMHGKGWLYFHTGERWFVNFWKGRPNGEGRFYSKSGEVFFGQFRDGWRDGRFLCVKVDGRRYVEVWDEGLLLSCEELDS</sequence>
<reference evidence="3" key="1">
    <citation type="submission" date="2024-03" db="EMBL/GenBank/DDBJ databases">
        <title>WGS assembly of Saponaria officinalis var. Norfolk2.</title>
        <authorList>
            <person name="Jenkins J."/>
            <person name="Shu S."/>
            <person name="Grimwood J."/>
            <person name="Barry K."/>
            <person name="Goodstein D."/>
            <person name="Schmutz J."/>
            <person name="Leebens-Mack J."/>
            <person name="Osbourn A."/>
        </authorList>
    </citation>
    <scope>NUCLEOTIDE SEQUENCE [LARGE SCALE GENOMIC DNA]</scope>
    <source>
        <strain evidence="3">JIC</strain>
    </source>
</reference>
<gene>
    <name evidence="3" type="ORF">RND81_13G173000</name>
</gene>
<dbReference type="GO" id="GO:0009707">
    <property type="term" value="C:chloroplast outer membrane"/>
    <property type="evidence" value="ECO:0007669"/>
    <property type="project" value="TreeGrafter"/>
</dbReference>
<dbReference type="GO" id="GO:0005829">
    <property type="term" value="C:cytosol"/>
    <property type="evidence" value="ECO:0007669"/>
    <property type="project" value="TreeGrafter"/>
</dbReference>
<feature type="compositionally biased region" description="Basic and acidic residues" evidence="2">
    <location>
        <begin position="549"/>
        <end position="562"/>
    </location>
</feature>